<accession>A0A3S9ZY82</accession>
<dbReference type="AlphaFoldDB" id="A0A3S9ZY82"/>
<protein>
    <submittedName>
        <fullName evidence="1">Uncharacterized protein</fullName>
    </submittedName>
</protein>
<dbReference type="EMBL" id="CP034706">
    <property type="protein sequence ID" value="AZS95925.1"/>
    <property type="molecule type" value="Genomic_DNA"/>
</dbReference>
<name>A0A3S9ZY82_SALET</name>
<organism evidence="1">
    <name type="scientific">Salmonella enterica subsp. enterica serovar Moero</name>
    <dbReference type="NCBI Taxonomy" id="2500154"/>
    <lineage>
        <taxon>Bacteria</taxon>
        <taxon>Pseudomonadati</taxon>
        <taxon>Pseudomonadota</taxon>
        <taxon>Gammaproteobacteria</taxon>
        <taxon>Enterobacterales</taxon>
        <taxon>Enterobacteriaceae</taxon>
        <taxon>Salmonella</taxon>
    </lineage>
</organism>
<evidence type="ECO:0000313" key="1">
    <source>
        <dbReference type="EMBL" id="AZS95925.1"/>
    </source>
</evidence>
<sequence length="80" mass="9185">MLSPEQYCAECDCACYQRFQRDVQHSKFPGAGKKSSFRLLKPQIGGSLYKRAFFLKKLIDVEWIFPYISARSSNAGATIW</sequence>
<gene>
    <name evidence="1" type="ORF">ELZ95_13710</name>
</gene>
<reference evidence="1" key="1">
    <citation type="submission" date="2018-12" db="EMBL/GenBank/DDBJ databases">
        <title>Complete genome sequences of twenty non-typhoidal Salmonella isolates from Rwanda.</title>
        <authorList>
            <person name="Byukusenge M."/>
            <person name="Li L."/>
            <person name="Subhashinie K."/>
            <person name="Nzayirambaho M."/>
            <person name="Kuchipudi S.V."/>
            <person name="Jayarao B.M."/>
        </authorList>
    </citation>
    <scope>NUCLEOTIDE SEQUENCE</scope>
    <source>
        <strain evidence="1">RSE28</strain>
    </source>
</reference>
<proteinExistence type="predicted"/>